<sequence>MAVTVPDWADTLLDLIGVNWPNVDEDAYRDMAASLRSFQEDILDDGQIANRHVQRLLSSGEGEAMTALNLHWDKVKGKHLTDLASAAGLIAEALEKAATAIEAMKYVAIGHLSALAAKAGISMALIPVTGGLSALLGAGAIAACQQLVRKAIKECMNEVVSYIVGAMTAPAVAALESMAADLVVQAGSAALGLQEGVDLDQTAQAGKDSLNLNSAGGGPGPGGRGKVDHAEHERAGNDLNLVSVRVNGRTSSRLDRARSHHGRTRGRDDIAQALDPVVDKAMEALTKATSTMGDHLGKTLPENVRQISRINKGVDIDTRDSVNKDRKVQGDGGDISGTNAPGSGNARKGPDDTRTKPASLDDAKGDPRGNSIPPADRRCEGDPVDIASGQMLLPQTDLTLPGTLPLVLRRLHLSGYHHGHWFGRSWASTLDERIELDARGLGALWAREDGTVLVYPELPPPGPGTGVLPLEGEPLPLTHGGTDESGAETAYTVTDPRTGLVRTFTGSPYHSSTAFWLTRVEDRHGNGITFHRGPDGAPTEVVHDGGYRIAVTVRDARVDRVALRTPDGPITVMSYGYDGDGNLDTVTNSSGLPLRFTYDTEARVTSWTDRNNSTFHYVYDTAGRVMRTVGPDGHLSGAFAYDLANRVTRYTDSTGATKVFRLDDRLRVVAETDALGHTELRSYGAGDRVVSRTDPLGHTTEYDHDDRGNLVAVRHPDGTTATVTYDGDGRLTSVTDGDGAVWRQEYDGSGNPTAFTHPDGTTTRTSHDGHGRLTGIDDGLGALDRIRHDTAGLPAAVRGPGGAVTRYERDAFGRPVRITGPDGGTTVLEWTVEGLPTRRIEPDGTEQSWTYDGEGNCLTRTDALGGTTRFSYTHFDLLTSRTGPDGDRHTFGYDTELRLTRVTNSRGMSWTYRYDPAGRLTAETDFDGRALAYTHDAAGRLTSRTNGAGQTVRYSRDAVGRLVTKDVEGAVTRFGYDARGLLTHTAGPGFSIRYTYDATGRRLLQEICNGRETAFRYDSGGRRIHRTTPSGATSDWTYPGGAAELDASGHRIAFGFDPEGRRSIRRHGDRLTVEQAYDGLGRLTAQHVRTGPDADADRTVQHRAYTYREDGALTAVTDLLDGDRAYTLTPTGRVTAVTAQGWTERYAYDDLGNQTEAHTPAAPDANGPRTYAGSRIGRAGGIRYEHDAQGRVVRRRRTRLSRKPDNWHYTWDAEDRLTAVTTPDGTRWRYTYDPHGRRIAKERLAPDGDHAVERTDFTWDGDVLCEESTSTTAQPGITTVLTWDHDGLHPVSQTERRLRADAPQEEIDHRFFAIVTDLVGAPRELVDEQGDVAWRARTTLWGTTGWHPGATAYTPLRFPGQYFDPETGLHYNRHRHYDPSSGHYLTPDPLGLLPAPNAYAYVGNPTGEIDPLGLAAMEGVGCPEREKPGRHSVVLGVDLGPNAGSDGLAAHLRNNGDPGAHTYNGPNFSSTASGNPHWMLNVGEAIYDRNGTTLSITMDGMPITRDGKDVLGNWNTPETIVEAFVKAVERGENFGLNNWPGSGNGTAWEMSVVARAVREHEGGIAFDDTEEQLRGRSWESIHWYSENKEIKVPRPDIPHLGQFGPKSATD</sequence>
<gene>
    <name evidence="6" type="ORF">FQU76_10890</name>
</gene>
<dbReference type="RefSeq" id="WP_146480235.1">
    <property type="nucleotide sequence ID" value="NZ_CP042266.1"/>
</dbReference>
<dbReference type="InterPro" id="IPR056823">
    <property type="entry name" value="TEN-like_YD-shell"/>
</dbReference>
<dbReference type="Pfam" id="PF25547">
    <property type="entry name" value="WXG100_2"/>
    <property type="match status" value="1"/>
</dbReference>
<accession>A0A5B8J594</accession>
<proteinExistence type="predicted"/>
<dbReference type="EMBL" id="CP042266">
    <property type="protein sequence ID" value="QDY76945.1"/>
    <property type="molecule type" value="Genomic_DNA"/>
</dbReference>
<dbReference type="OrthoDB" id="4981820at2"/>
<dbReference type="KEGG" id="sqz:FQU76_10890"/>
<dbReference type="Proteomes" id="UP000320580">
    <property type="component" value="Chromosome"/>
</dbReference>
<name>A0A5B8J594_9ACTN</name>
<dbReference type="PANTHER" id="PTHR32305:SF15">
    <property type="entry name" value="PROTEIN RHSA-RELATED"/>
    <property type="match status" value="1"/>
</dbReference>
<feature type="region of interest" description="Disordered" evidence="2">
    <location>
        <begin position="208"/>
        <end position="273"/>
    </location>
</feature>
<reference evidence="6 7" key="1">
    <citation type="submission" date="2019-07" db="EMBL/GenBank/DDBJ databases">
        <authorList>
            <person name="Zhu P."/>
        </authorList>
    </citation>
    <scope>NUCLEOTIDE SEQUENCE [LARGE SCALE GENOMIC DNA]</scope>
    <source>
        <strain evidence="6 7">SSL-25</strain>
    </source>
</reference>
<feature type="region of interest" description="Disordered" evidence="2">
    <location>
        <begin position="311"/>
        <end position="383"/>
    </location>
</feature>
<dbReference type="InterPro" id="IPR022385">
    <property type="entry name" value="Rhs_assc_core"/>
</dbReference>
<feature type="domain" description="DUF6531" evidence="3">
    <location>
        <begin position="381"/>
        <end position="455"/>
    </location>
</feature>
<feature type="region of interest" description="Disordered" evidence="2">
    <location>
        <begin position="746"/>
        <end position="770"/>
    </location>
</feature>
<feature type="compositionally biased region" description="Basic and acidic residues" evidence="2">
    <location>
        <begin position="225"/>
        <end position="236"/>
    </location>
</feature>
<dbReference type="Pfam" id="PF25023">
    <property type="entry name" value="TEN_YD-shell"/>
    <property type="match status" value="2"/>
</dbReference>
<dbReference type="Pfam" id="PF20148">
    <property type="entry name" value="DUF6531"/>
    <property type="match status" value="1"/>
</dbReference>
<evidence type="ECO:0000256" key="2">
    <source>
        <dbReference type="SAM" id="MobiDB-lite"/>
    </source>
</evidence>
<evidence type="ECO:0000259" key="4">
    <source>
        <dbReference type="Pfam" id="PF25023"/>
    </source>
</evidence>
<keyword evidence="7" id="KW-1185">Reference proteome</keyword>
<evidence type="ECO:0000259" key="3">
    <source>
        <dbReference type="Pfam" id="PF20148"/>
    </source>
</evidence>
<dbReference type="Gene3D" id="2.180.10.10">
    <property type="entry name" value="RHS repeat-associated core"/>
    <property type="match status" value="3"/>
</dbReference>
<evidence type="ECO:0000313" key="7">
    <source>
        <dbReference type="Proteomes" id="UP000320580"/>
    </source>
</evidence>
<feature type="compositionally biased region" description="Polar residues" evidence="2">
    <location>
        <begin position="750"/>
        <end position="764"/>
    </location>
</feature>
<feature type="compositionally biased region" description="Gly residues" evidence="2">
    <location>
        <begin position="215"/>
        <end position="224"/>
    </location>
</feature>
<dbReference type="Pfam" id="PF05593">
    <property type="entry name" value="RHS_repeat"/>
    <property type="match status" value="6"/>
</dbReference>
<feature type="domain" description="Teneurin-like YD-shell" evidence="4">
    <location>
        <begin position="890"/>
        <end position="1019"/>
    </location>
</feature>
<evidence type="ECO:0000256" key="1">
    <source>
        <dbReference type="ARBA" id="ARBA00022737"/>
    </source>
</evidence>
<protein>
    <submittedName>
        <fullName evidence="6">Type IV secretion protein Rhs</fullName>
    </submittedName>
</protein>
<dbReference type="InterPro" id="IPR006530">
    <property type="entry name" value="YD"/>
</dbReference>
<dbReference type="InterPro" id="IPR057746">
    <property type="entry name" value="CpnT-like_N"/>
</dbReference>
<feature type="compositionally biased region" description="Basic and acidic residues" evidence="2">
    <location>
        <begin position="348"/>
        <end position="367"/>
    </location>
</feature>
<evidence type="ECO:0000259" key="5">
    <source>
        <dbReference type="Pfam" id="PF25547"/>
    </source>
</evidence>
<dbReference type="InterPro" id="IPR031325">
    <property type="entry name" value="RHS_repeat"/>
</dbReference>
<dbReference type="InterPro" id="IPR045351">
    <property type="entry name" value="DUF6531"/>
</dbReference>
<dbReference type="PRINTS" id="PR00394">
    <property type="entry name" value="RHSPROTEIN"/>
</dbReference>
<organism evidence="6 7">
    <name type="scientific">Streptomyces qinzhouensis</name>
    <dbReference type="NCBI Taxonomy" id="2599401"/>
    <lineage>
        <taxon>Bacteria</taxon>
        <taxon>Bacillati</taxon>
        <taxon>Actinomycetota</taxon>
        <taxon>Actinomycetes</taxon>
        <taxon>Kitasatosporales</taxon>
        <taxon>Streptomycetaceae</taxon>
        <taxon>Streptomyces</taxon>
    </lineage>
</organism>
<dbReference type="NCBIfam" id="TIGR03696">
    <property type="entry name" value="Rhs_assc_core"/>
    <property type="match status" value="1"/>
</dbReference>
<feature type="domain" description="Teneurin-like YD-shell" evidence="4">
    <location>
        <begin position="1308"/>
        <end position="1388"/>
    </location>
</feature>
<dbReference type="PANTHER" id="PTHR32305">
    <property type="match status" value="1"/>
</dbReference>
<dbReference type="NCBIfam" id="TIGR01643">
    <property type="entry name" value="YD_repeat_2x"/>
    <property type="match status" value="10"/>
</dbReference>
<keyword evidence="1" id="KW-0677">Repeat</keyword>
<evidence type="ECO:0000313" key="6">
    <source>
        <dbReference type="EMBL" id="QDY76945.1"/>
    </source>
</evidence>
<dbReference type="InterPro" id="IPR050708">
    <property type="entry name" value="T6SS_VgrG/RHS"/>
</dbReference>
<feature type="compositionally biased region" description="Basic and acidic residues" evidence="2">
    <location>
        <begin position="312"/>
        <end position="329"/>
    </location>
</feature>
<feature type="domain" description="Outer membrane channel protein CpnT-like N-terminal" evidence="5">
    <location>
        <begin position="18"/>
        <end position="131"/>
    </location>
</feature>